<comment type="caution">
    <text evidence="3">The sequence shown here is derived from an EMBL/GenBank/DDBJ whole genome shotgun (WGS) entry which is preliminary data.</text>
</comment>
<keyword evidence="4" id="KW-1185">Reference proteome</keyword>
<keyword evidence="2" id="KW-1133">Transmembrane helix</keyword>
<dbReference type="RefSeq" id="WP_183336958.1">
    <property type="nucleotide sequence ID" value="NZ_JACHZG010000001.1"/>
</dbReference>
<keyword evidence="2" id="KW-0472">Membrane</keyword>
<feature type="region of interest" description="Disordered" evidence="1">
    <location>
        <begin position="71"/>
        <end position="106"/>
    </location>
</feature>
<dbReference type="AlphaFoldDB" id="A0A7W5JTH1"/>
<evidence type="ECO:0000256" key="2">
    <source>
        <dbReference type="SAM" id="Phobius"/>
    </source>
</evidence>
<dbReference type="EMBL" id="JACHZG010000001">
    <property type="protein sequence ID" value="MBB3325930.1"/>
    <property type="molecule type" value="Genomic_DNA"/>
</dbReference>
<name>A0A7W5JTH1_9ACTN</name>
<dbReference type="Proteomes" id="UP000565572">
    <property type="component" value="Unassembled WGS sequence"/>
</dbReference>
<sequence>MDTLFGWPQVPTVTPLEALGLLAGVPLVVIALIFAVSKANAVLQASRRGPGPQPEDPVWMGGRALSIMGGAEDQAPDEIEAQRRELTTTPKTPALDAEAGGASARW</sequence>
<organism evidence="3 4">
    <name type="scientific">Microlunatus antarcticus</name>
    <dbReference type="NCBI Taxonomy" id="53388"/>
    <lineage>
        <taxon>Bacteria</taxon>
        <taxon>Bacillati</taxon>
        <taxon>Actinomycetota</taxon>
        <taxon>Actinomycetes</taxon>
        <taxon>Propionibacteriales</taxon>
        <taxon>Propionibacteriaceae</taxon>
        <taxon>Microlunatus</taxon>
    </lineage>
</organism>
<keyword evidence="2" id="KW-0812">Transmembrane</keyword>
<evidence type="ECO:0000256" key="1">
    <source>
        <dbReference type="SAM" id="MobiDB-lite"/>
    </source>
</evidence>
<evidence type="ECO:0000313" key="3">
    <source>
        <dbReference type="EMBL" id="MBB3325930.1"/>
    </source>
</evidence>
<evidence type="ECO:0000313" key="4">
    <source>
        <dbReference type="Proteomes" id="UP000565572"/>
    </source>
</evidence>
<gene>
    <name evidence="3" type="ORF">FHX39_000874</name>
</gene>
<accession>A0A7W5JTH1</accession>
<proteinExistence type="predicted"/>
<reference evidence="3 4" key="1">
    <citation type="submission" date="2020-08" db="EMBL/GenBank/DDBJ databases">
        <title>Sequencing the genomes of 1000 actinobacteria strains.</title>
        <authorList>
            <person name="Klenk H.-P."/>
        </authorList>
    </citation>
    <scope>NUCLEOTIDE SEQUENCE [LARGE SCALE GENOMIC DNA]</scope>
    <source>
        <strain evidence="3 4">DSM 11053</strain>
    </source>
</reference>
<protein>
    <submittedName>
        <fullName evidence="3">Uncharacterized protein</fullName>
    </submittedName>
</protein>
<feature type="transmembrane region" description="Helical" evidence="2">
    <location>
        <begin position="18"/>
        <end position="37"/>
    </location>
</feature>